<evidence type="ECO:0000256" key="1">
    <source>
        <dbReference type="SAM" id="MobiDB-lite"/>
    </source>
</evidence>
<name>A0AAV7U227_PLEWA</name>
<evidence type="ECO:0000313" key="3">
    <source>
        <dbReference type="Proteomes" id="UP001066276"/>
    </source>
</evidence>
<organism evidence="2 3">
    <name type="scientific">Pleurodeles waltl</name>
    <name type="common">Iberian ribbed newt</name>
    <dbReference type="NCBI Taxonomy" id="8319"/>
    <lineage>
        <taxon>Eukaryota</taxon>
        <taxon>Metazoa</taxon>
        <taxon>Chordata</taxon>
        <taxon>Craniata</taxon>
        <taxon>Vertebrata</taxon>
        <taxon>Euteleostomi</taxon>
        <taxon>Amphibia</taxon>
        <taxon>Batrachia</taxon>
        <taxon>Caudata</taxon>
        <taxon>Salamandroidea</taxon>
        <taxon>Salamandridae</taxon>
        <taxon>Pleurodelinae</taxon>
        <taxon>Pleurodeles</taxon>
    </lineage>
</organism>
<dbReference type="AlphaFoldDB" id="A0AAV7U227"/>
<accession>A0AAV7U227</accession>
<protein>
    <submittedName>
        <fullName evidence="2">Uncharacterized protein</fullName>
    </submittedName>
</protein>
<reference evidence="2" key="1">
    <citation type="journal article" date="2022" name="bioRxiv">
        <title>Sequencing and chromosome-scale assembly of the giantPleurodeles waltlgenome.</title>
        <authorList>
            <person name="Brown T."/>
            <person name="Elewa A."/>
            <person name="Iarovenko S."/>
            <person name="Subramanian E."/>
            <person name="Araus A.J."/>
            <person name="Petzold A."/>
            <person name="Susuki M."/>
            <person name="Suzuki K.-i.T."/>
            <person name="Hayashi T."/>
            <person name="Toyoda A."/>
            <person name="Oliveira C."/>
            <person name="Osipova E."/>
            <person name="Leigh N.D."/>
            <person name="Simon A."/>
            <person name="Yun M.H."/>
        </authorList>
    </citation>
    <scope>NUCLEOTIDE SEQUENCE</scope>
    <source>
        <strain evidence="2">20211129_DDA</strain>
        <tissue evidence="2">Liver</tissue>
    </source>
</reference>
<comment type="caution">
    <text evidence="2">The sequence shown here is derived from an EMBL/GenBank/DDBJ whole genome shotgun (WGS) entry which is preliminary data.</text>
</comment>
<evidence type="ECO:0000313" key="2">
    <source>
        <dbReference type="EMBL" id="KAJ1182907.1"/>
    </source>
</evidence>
<dbReference type="EMBL" id="JANPWB010000006">
    <property type="protein sequence ID" value="KAJ1182907.1"/>
    <property type="molecule type" value="Genomic_DNA"/>
</dbReference>
<feature type="compositionally biased region" description="Basic and acidic residues" evidence="1">
    <location>
        <begin position="45"/>
        <end position="63"/>
    </location>
</feature>
<feature type="region of interest" description="Disordered" evidence="1">
    <location>
        <begin position="15"/>
        <end position="63"/>
    </location>
</feature>
<gene>
    <name evidence="2" type="ORF">NDU88_008084</name>
</gene>
<keyword evidence="3" id="KW-1185">Reference proteome</keyword>
<sequence length="76" mass="8579">MKRCSFLWRGSHPPPVLRRVYPGQGGRVRGGPGKRRVQGGVGRAESVRPERSHRVEEEEEERGCVRSHGDGIFWGN</sequence>
<proteinExistence type="predicted"/>
<dbReference type="Proteomes" id="UP001066276">
    <property type="component" value="Chromosome 3_2"/>
</dbReference>